<evidence type="ECO:0000313" key="3">
    <source>
        <dbReference type="Proteomes" id="UP000269265"/>
    </source>
</evidence>
<dbReference type="Pfam" id="PF09900">
    <property type="entry name" value="DUF2127"/>
    <property type="match status" value="1"/>
</dbReference>
<name>A0A3R8S1Z4_9BURK</name>
<keyword evidence="1" id="KW-0812">Transmembrane</keyword>
<protein>
    <submittedName>
        <fullName evidence="2">DUF2127 domain-containing protein</fullName>
    </submittedName>
</protein>
<evidence type="ECO:0000256" key="1">
    <source>
        <dbReference type="SAM" id="Phobius"/>
    </source>
</evidence>
<keyword evidence="3" id="KW-1185">Reference proteome</keyword>
<reference evidence="2 3" key="1">
    <citation type="submission" date="2018-12" db="EMBL/GenBank/DDBJ databases">
        <title>The whole draft genome of Aquabacterium sp. SJQ9.</title>
        <authorList>
            <person name="Sun L."/>
            <person name="Gao X."/>
            <person name="Chen W."/>
            <person name="Huang K."/>
        </authorList>
    </citation>
    <scope>NUCLEOTIDE SEQUENCE [LARGE SCALE GENOMIC DNA]</scope>
    <source>
        <strain evidence="2 3">SJQ9</strain>
    </source>
</reference>
<proteinExistence type="predicted"/>
<keyword evidence="1" id="KW-1133">Transmembrane helix</keyword>
<dbReference type="InterPro" id="IPR021125">
    <property type="entry name" value="DUF2127"/>
</dbReference>
<organism evidence="2 3">
    <name type="scientific">Aquabacterium soli</name>
    <dbReference type="NCBI Taxonomy" id="2493092"/>
    <lineage>
        <taxon>Bacteria</taxon>
        <taxon>Pseudomonadati</taxon>
        <taxon>Pseudomonadota</taxon>
        <taxon>Betaproteobacteria</taxon>
        <taxon>Burkholderiales</taxon>
        <taxon>Aquabacterium</taxon>
    </lineage>
</organism>
<accession>A0A3R8S1Z4</accession>
<keyword evidence="1" id="KW-0472">Membrane</keyword>
<dbReference type="RefSeq" id="WP_125243203.1">
    <property type="nucleotide sequence ID" value="NZ_RSED01000007.1"/>
</dbReference>
<evidence type="ECO:0000313" key="2">
    <source>
        <dbReference type="EMBL" id="RRS04296.1"/>
    </source>
</evidence>
<dbReference type="AlphaFoldDB" id="A0A3R8S1Z4"/>
<dbReference type="Proteomes" id="UP000269265">
    <property type="component" value="Unassembled WGS sequence"/>
</dbReference>
<feature type="transmembrane region" description="Helical" evidence="1">
    <location>
        <begin position="74"/>
        <end position="90"/>
    </location>
</feature>
<gene>
    <name evidence="2" type="ORF">EIP75_10380</name>
</gene>
<dbReference type="EMBL" id="RSED01000007">
    <property type="protein sequence ID" value="RRS04296.1"/>
    <property type="molecule type" value="Genomic_DNA"/>
</dbReference>
<sequence length="159" mass="18228">MRTNGNKKLMRLVAVFEASKGLLVLLAGCGLLAMLHRDVQQVAEELVRFMHLNPASHYPRIFIDAAAHTTHGRLWMLAWLAFAYAMVRLVEGYGLWRERRWAEWFAAVSGGIYVPLEVFELWSHPSWLRAFTLSANLAVVAYMAWSLRRARSPRRNSST</sequence>
<feature type="transmembrane region" description="Helical" evidence="1">
    <location>
        <begin position="102"/>
        <end position="121"/>
    </location>
</feature>
<dbReference type="OrthoDB" id="121772at2"/>
<comment type="caution">
    <text evidence="2">The sequence shown here is derived from an EMBL/GenBank/DDBJ whole genome shotgun (WGS) entry which is preliminary data.</text>
</comment>
<feature type="transmembrane region" description="Helical" evidence="1">
    <location>
        <begin position="127"/>
        <end position="145"/>
    </location>
</feature>